<dbReference type="EMBL" id="JAULSJ010000020">
    <property type="protein sequence ID" value="MDO3425912.1"/>
    <property type="molecule type" value="Genomic_DNA"/>
</dbReference>
<evidence type="ECO:0008006" key="3">
    <source>
        <dbReference type="Google" id="ProtNLM"/>
    </source>
</evidence>
<accession>A0ABT8U4C8</accession>
<protein>
    <recommendedName>
        <fullName evidence="3">DUF4595 domain-containing protein</fullName>
    </recommendedName>
</protein>
<keyword evidence="2" id="KW-1185">Reference proteome</keyword>
<dbReference type="RefSeq" id="WP_302716506.1">
    <property type="nucleotide sequence ID" value="NZ_JAULSJ010000020.1"/>
</dbReference>
<dbReference type="Proteomes" id="UP001168128">
    <property type="component" value="Unassembled WGS sequence"/>
</dbReference>
<comment type="caution">
    <text evidence="1">The sequence shown here is derived from an EMBL/GenBank/DDBJ whole genome shotgun (WGS) entry which is preliminary data.</text>
</comment>
<evidence type="ECO:0000313" key="2">
    <source>
        <dbReference type="Proteomes" id="UP001168128"/>
    </source>
</evidence>
<name>A0ABT8U4C8_9FLAO</name>
<evidence type="ECO:0000313" key="1">
    <source>
        <dbReference type="EMBL" id="MDO3425912.1"/>
    </source>
</evidence>
<sequence length="238" mass="27787">MKKILLLFLYQIIFSCNGQESKITKTTYSQKLEYGLKGAVKEVTQYTCAVKDDKIPTNKYDNIGKSTMTFDNQGNVIEINRSWNFGTLETSSKFKQEYSGTGKNITFKEISNTHGNIEELNHKFVWSDDYNYSIIPEKTDPSVNTVTLDKNYRLLKYVTKKGDKIEYVDDIETIYKDNKIHEIKTKTTEYIDGKMIVDYKIQVMQNFDTHGNPTVIYTYRDINKQKIAGVLFKDYTYY</sequence>
<dbReference type="PROSITE" id="PS51257">
    <property type="entry name" value="PROKAR_LIPOPROTEIN"/>
    <property type="match status" value="1"/>
</dbReference>
<reference evidence="1" key="1">
    <citation type="submission" date="2023-07" db="EMBL/GenBank/DDBJ databases">
        <title>AMR profile of multidrug- resistance Chryseobacterium gambrini related strain.</title>
        <authorList>
            <person name="Kirdat K."/>
            <person name="Bhatt A."/>
            <person name="Kuyare S."/>
            <person name="Yadav A."/>
        </authorList>
    </citation>
    <scope>NUCLEOTIDE SEQUENCE</scope>
    <source>
        <strain evidence="1">APV-1</strain>
    </source>
</reference>
<organism evidence="1 2">
    <name type="scientific">Chryseobacterium urinae</name>
    <dbReference type="NCBI Taxonomy" id="3058400"/>
    <lineage>
        <taxon>Bacteria</taxon>
        <taxon>Pseudomonadati</taxon>
        <taxon>Bacteroidota</taxon>
        <taxon>Flavobacteriia</taxon>
        <taxon>Flavobacteriales</taxon>
        <taxon>Weeksellaceae</taxon>
        <taxon>Chryseobacterium group</taxon>
        <taxon>Chryseobacterium</taxon>
    </lineage>
</organism>
<proteinExistence type="predicted"/>
<gene>
    <name evidence="1" type="ORF">QWT87_13510</name>
</gene>